<feature type="compositionally biased region" description="Polar residues" evidence="1">
    <location>
        <begin position="133"/>
        <end position="144"/>
    </location>
</feature>
<evidence type="ECO:0000256" key="1">
    <source>
        <dbReference type="SAM" id="MobiDB-lite"/>
    </source>
</evidence>
<gene>
    <name evidence="3" type="ORF">IQ251_05110</name>
</gene>
<proteinExistence type="predicted"/>
<name>A0A929B8L0_9PSEU</name>
<keyword evidence="2" id="KW-0812">Transmembrane</keyword>
<dbReference type="EMBL" id="JADEYC010000007">
    <property type="protein sequence ID" value="MBE9373825.1"/>
    <property type="molecule type" value="Genomic_DNA"/>
</dbReference>
<evidence type="ECO:0000313" key="4">
    <source>
        <dbReference type="Proteomes" id="UP000598360"/>
    </source>
</evidence>
<feature type="region of interest" description="Disordered" evidence="1">
    <location>
        <begin position="114"/>
        <end position="144"/>
    </location>
</feature>
<reference evidence="3" key="1">
    <citation type="submission" date="2020-10" db="EMBL/GenBank/DDBJ databases">
        <title>Diversity and distribution of actinomycetes associated with coral in the coast of Hainan.</title>
        <authorList>
            <person name="Li F."/>
        </authorList>
    </citation>
    <scope>NUCLEOTIDE SEQUENCE</scope>
    <source>
        <strain evidence="3">HNM0983</strain>
    </source>
</reference>
<keyword evidence="2" id="KW-0472">Membrane</keyword>
<organism evidence="3 4">
    <name type="scientific">Saccharopolyspora montiporae</name>
    <dbReference type="NCBI Taxonomy" id="2781240"/>
    <lineage>
        <taxon>Bacteria</taxon>
        <taxon>Bacillati</taxon>
        <taxon>Actinomycetota</taxon>
        <taxon>Actinomycetes</taxon>
        <taxon>Pseudonocardiales</taxon>
        <taxon>Pseudonocardiaceae</taxon>
        <taxon>Saccharopolyspora</taxon>
    </lineage>
</organism>
<dbReference type="RefSeq" id="WP_193927255.1">
    <property type="nucleotide sequence ID" value="NZ_JADEYC010000007.1"/>
</dbReference>
<comment type="caution">
    <text evidence="3">The sequence shown here is derived from an EMBL/GenBank/DDBJ whole genome shotgun (WGS) entry which is preliminary data.</text>
</comment>
<accession>A0A929B8L0</accession>
<feature type="transmembrane region" description="Helical" evidence="2">
    <location>
        <begin position="79"/>
        <end position="101"/>
    </location>
</feature>
<feature type="transmembrane region" description="Helical" evidence="2">
    <location>
        <begin position="6"/>
        <end position="25"/>
    </location>
</feature>
<keyword evidence="2" id="KW-1133">Transmembrane helix</keyword>
<evidence type="ECO:0000313" key="3">
    <source>
        <dbReference type="EMBL" id="MBE9373825.1"/>
    </source>
</evidence>
<dbReference type="Proteomes" id="UP000598360">
    <property type="component" value="Unassembled WGS sequence"/>
</dbReference>
<protein>
    <submittedName>
        <fullName evidence="3">Uncharacterized protein</fullName>
    </submittedName>
</protein>
<evidence type="ECO:0000256" key="2">
    <source>
        <dbReference type="SAM" id="Phobius"/>
    </source>
</evidence>
<feature type="transmembrane region" description="Helical" evidence="2">
    <location>
        <begin position="46"/>
        <end position="67"/>
    </location>
</feature>
<sequence length="144" mass="15194">MLDIGSFTSVTAIGIAVIAVDAYLIRRHGETYLEGAYSDPRSADSLNRMITTLFSLSMLGILALLSVAGTGSGGFPDVVTRLGVLLLITAAAHGIVLALLTRTRRRQREQRINAEVAMQTRAPGASAARPPTGRSTPDSSADRV</sequence>
<keyword evidence="4" id="KW-1185">Reference proteome</keyword>
<dbReference type="AlphaFoldDB" id="A0A929B8L0"/>